<feature type="chain" id="PRO_5014850209" evidence="2">
    <location>
        <begin position="21"/>
        <end position="285"/>
    </location>
</feature>
<evidence type="ECO:0000256" key="1">
    <source>
        <dbReference type="SAM" id="MobiDB-lite"/>
    </source>
</evidence>
<keyword evidence="2" id="KW-0732">Signal</keyword>
<evidence type="ECO:0000313" key="3">
    <source>
        <dbReference type="EMBL" id="CEI60161.1"/>
    </source>
</evidence>
<organism evidence="3 4">
    <name type="scientific">Fusarium venenatum</name>
    <dbReference type="NCBI Taxonomy" id="56646"/>
    <lineage>
        <taxon>Eukaryota</taxon>
        <taxon>Fungi</taxon>
        <taxon>Dikarya</taxon>
        <taxon>Ascomycota</taxon>
        <taxon>Pezizomycotina</taxon>
        <taxon>Sordariomycetes</taxon>
        <taxon>Hypocreomycetidae</taxon>
        <taxon>Hypocreales</taxon>
        <taxon>Nectriaceae</taxon>
        <taxon>Fusarium</taxon>
    </lineage>
</organism>
<dbReference type="AlphaFoldDB" id="A0A2L2T591"/>
<sequence length="285" mass="30188">MRVGAFRLLTSSLAVWSAIGSVCKPRSSASILSSLSTSEGFSSTFVSASTSILTHDAATTTGAVTTTTTLEELVLTDTSSTTERAIVESTTSTEPSSTMTEVSYSSTTTTNDPTSTSMSTSAATTSEAPTPSFRVVPFRPPFNGQPIVSNQINGHLLSFPATERPEYTTGIFTIDPRNGHLLLDNTLPICAFFGIDANEARLKVCPASLTRQDAMLTCQATDDAELEYTAPFIYCREGSDSIECVDVGGNVDYMGPVCFEDTGTCGVLMGDFRVDGVTAMLISYV</sequence>
<evidence type="ECO:0000313" key="4">
    <source>
        <dbReference type="Proteomes" id="UP000245910"/>
    </source>
</evidence>
<dbReference type="Proteomes" id="UP000245910">
    <property type="component" value="Chromosome II"/>
</dbReference>
<protein>
    <submittedName>
        <fullName evidence="3">Uncharacterized protein</fullName>
    </submittedName>
</protein>
<reference evidence="4" key="1">
    <citation type="submission" date="2014-10" db="EMBL/GenBank/DDBJ databases">
        <authorList>
            <person name="King R."/>
        </authorList>
    </citation>
    <scope>NUCLEOTIDE SEQUENCE [LARGE SCALE GENOMIC DNA]</scope>
    <source>
        <strain evidence="4">A3/5</strain>
    </source>
</reference>
<keyword evidence="4" id="KW-1185">Reference proteome</keyword>
<feature type="signal peptide" evidence="2">
    <location>
        <begin position="1"/>
        <end position="20"/>
    </location>
</feature>
<proteinExistence type="predicted"/>
<evidence type="ECO:0000256" key="2">
    <source>
        <dbReference type="SAM" id="SignalP"/>
    </source>
</evidence>
<dbReference type="EMBL" id="LN649230">
    <property type="protein sequence ID" value="CEI60161.1"/>
    <property type="molecule type" value="Genomic_DNA"/>
</dbReference>
<feature type="region of interest" description="Disordered" evidence="1">
    <location>
        <begin position="78"/>
        <end position="131"/>
    </location>
</feature>
<accession>A0A2L2T591</accession>
<name>A0A2L2T591_9HYPO</name>